<dbReference type="EMBL" id="CP104550">
    <property type="protein sequence ID" value="UXH31607.1"/>
    <property type="molecule type" value="Genomic_DNA"/>
</dbReference>
<evidence type="ECO:0000313" key="5">
    <source>
        <dbReference type="Proteomes" id="UP001369247"/>
    </source>
</evidence>
<evidence type="ECO:0000259" key="2">
    <source>
        <dbReference type="Pfam" id="PF03413"/>
    </source>
</evidence>
<sequence>MINSKILASVAIVLIIGAVAAGYQVSQNSESLWKFTNPQGSSNPNPSEESSVHSESPSTSSEMTGEGSGDAGGDSGMNVKVSSSEAKKIAQSYIKQEGAVAGAPRLVKMNGKTVYLVPIEMNGKTVGEIYIDPITGKNLGGAGGAP</sequence>
<organism evidence="4">
    <name type="scientific">Methanothermobacter wolfeii</name>
    <name type="common">Methanobacterium wolfei</name>
    <dbReference type="NCBI Taxonomy" id="145261"/>
    <lineage>
        <taxon>Archaea</taxon>
        <taxon>Methanobacteriati</taxon>
        <taxon>Methanobacteriota</taxon>
        <taxon>Methanomada group</taxon>
        <taxon>Methanobacteria</taxon>
        <taxon>Methanobacteriales</taxon>
        <taxon>Methanobacteriaceae</taxon>
        <taxon>Methanothermobacter</taxon>
    </lineage>
</organism>
<dbReference type="RefSeq" id="WP_074359542.1">
    <property type="nucleotide sequence ID" value="NZ_CP104550.1"/>
</dbReference>
<keyword evidence="5" id="KW-1185">Reference proteome</keyword>
<evidence type="ECO:0000313" key="3">
    <source>
        <dbReference type="EMBL" id="MEJ8542044.1"/>
    </source>
</evidence>
<dbReference type="Proteomes" id="UP001065373">
    <property type="component" value="Chromosome"/>
</dbReference>
<reference evidence="4" key="1">
    <citation type="submission" date="2022-09" db="EMBL/GenBank/DDBJ databases">
        <title>Characterization of three MwoI isoschizomers from sequenced genome and metagenomes.</title>
        <authorList>
            <person name="Fomenkov A."/>
            <person name="Xu S.Y."/>
            <person name="Roberts R.J."/>
        </authorList>
    </citation>
    <scope>NUCLEOTIDE SEQUENCE</scope>
    <source>
        <strain evidence="4">DSM 2970</strain>
    </source>
</reference>
<reference evidence="3 5" key="2">
    <citation type="submission" date="2023-12" db="EMBL/GenBank/DDBJ databases">
        <title>Phenotypic and Genomic Characterization of Methanothermobacter wolfeii Strain BSEL, a CO2-Capturing Archaeon with Minimal Nutrient Requirements.</title>
        <authorList>
            <person name="Ale Enriquez F."/>
            <person name="Ahring B.K."/>
        </authorList>
    </citation>
    <scope>NUCLEOTIDE SEQUENCE [LARGE SCALE GENOMIC DNA]</scope>
    <source>
        <strain evidence="3 5">BSEL-1</strain>
    </source>
</reference>
<protein>
    <submittedName>
        <fullName evidence="4">PepSY domain-containing protein</fullName>
    </submittedName>
</protein>
<feature type="compositionally biased region" description="Gly residues" evidence="1">
    <location>
        <begin position="66"/>
        <end position="75"/>
    </location>
</feature>
<feature type="domain" description="PepSY" evidence="2">
    <location>
        <begin position="80"/>
        <end position="140"/>
    </location>
</feature>
<accession>A0A9E7RUB9</accession>
<dbReference type="SMR" id="A0A9E7RUB9"/>
<feature type="compositionally biased region" description="Low complexity" evidence="1">
    <location>
        <begin position="36"/>
        <end position="65"/>
    </location>
</feature>
<dbReference type="AlphaFoldDB" id="A0A9E7RUB9"/>
<dbReference type="EMBL" id="JAXUHJ010000003">
    <property type="protein sequence ID" value="MEJ8542044.1"/>
    <property type="molecule type" value="Genomic_DNA"/>
</dbReference>
<evidence type="ECO:0000256" key="1">
    <source>
        <dbReference type="SAM" id="MobiDB-lite"/>
    </source>
</evidence>
<evidence type="ECO:0000313" key="4">
    <source>
        <dbReference type="EMBL" id="UXH31607.1"/>
    </source>
</evidence>
<dbReference type="KEGG" id="mwo:MWSIV6_1690"/>
<dbReference type="Pfam" id="PF03413">
    <property type="entry name" value="PepSY"/>
    <property type="match status" value="1"/>
</dbReference>
<dbReference type="InterPro" id="IPR025711">
    <property type="entry name" value="PepSY"/>
</dbReference>
<dbReference type="GeneID" id="75107334"/>
<name>A0A9E7RUB9_METWO</name>
<dbReference type="GeneID" id="58979350"/>
<dbReference type="Proteomes" id="UP001369247">
    <property type="component" value="Unassembled WGS sequence"/>
</dbReference>
<proteinExistence type="predicted"/>
<feature type="region of interest" description="Disordered" evidence="1">
    <location>
        <begin position="35"/>
        <end position="81"/>
    </location>
</feature>
<gene>
    <name evidence="4" type="ORF">N5910_08740</name>
    <name evidence="3" type="ORF">U2150_00825</name>
</gene>